<accession>A0A316WC11</accession>
<dbReference type="AlphaFoldDB" id="A0A316WC11"/>
<dbReference type="RefSeq" id="WP_103232317.1">
    <property type="nucleotide sequence ID" value="NZ_PPEG02000009.1"/>
</dbReference>
<reference evidence="1 2" key="1">
    <citation type="submission" date="2018-04" db="EMBL/GenBank/DDBJ databases">
        <title>Chryseobacterium oncorhynchi 701B-08T from rainbow trout, and Chryseobacterium viscerum 687B-08T from diseased fish.</title>
        <authorList>
            <person name="Jeong J.-J."/>
            <person name="Lee Y.J."/>
            <person name="Pathiraja D."/>
            <person name="Park B."/>
            <person name="Choi I.-G."/>
            <person name="Kim K.D."/>
        </authorList>
    </citation>
    <scope>NUCLEOTIDE SEQUENCE [LARGE SCALE GENOMIC DNA]</scope>
    <source>
        <strain evidence="1 2">687B-08</strain>
    </source>
</reference>
<dbReference type="Proteomes" id="UP000236413">
    <property type="component" value="Unassembled WGS sequence"/>
</dbReference>
<protein>
    <submittedName>
        <fullName evidence="1">Uncharacterized protein</fullName>
    </submittedName>
</protein>
<name>A0A316WC11_9FLAO</name>
<evidence type="ECO:0000313" key="2">
    <source>
        <dbReference type="Proteomes" id="UP000236413"/>
    </source>
</evidence>
<comment type="caution">
    <text evidence="1">The sequence shown here is derived from an EMBL/GenBank/DDBJ whole genome shotgun (WGS) entry which is preliminary data.</text>
</comment>
<gene>
    <name evidence="1" type="ORF">C1634_020035</name>
</gene>
<evidence type="ECO:0000313" key="1">
    <source>
        <dbReference type="EMBL" id="PWN58911.1"/>
    </source>
</evidence>
<dbReference type="EMBL" id="PPEG02000009">
    <property type="protein sequence ID" value="PWN58911.1"/>
    <property type="molecule type" value="Genomic_DNA"/>
</dbReference>
<sequence length="555" mass="65475">MKKLLLIIFAIFLSVVKAQDKKYLLFHNGYREFYIYTFQKEFTYKIERYQLNNEIELVETRTETFKNQEEENLYLKDAQLISSVKTDDIKEFDQFRNKPFKVIDKREKTSYSYCFYGSLLLTDNVQRQITYSGHITQLLYQENYGYKLEEDASKYSLKYAFQKVEGINFFIVDANIYLFRAKDLLKNMFRNSDVLFIDKKFATLFNAQILKITKKTIGDKIVYGVNDDQDGAVLMSSFEKIMICADAILAKENGLWYFYDFYGNKLIEKGYRKILPTRFNPNFVRHRPTYDGLLMYVVLDGNEIKTVDEIYKKSKTSKFINNLRDFAVCGARMGMSRSEYVNFEFNEKEFTLNNKVFYYGVSSFHPPLASNEIRMENKYSFLNPFEGVSSINKDDENVLFQKSTASKPMTVVLKRKTKENRFIPFFLVVSEESKELPFYHVDYLGLTSQQNNSNRNSYDSYDDILDLKADLPMLSLGGTYYSSRDFSNSNISLDRYYKLKREGKLGLYSPRSAFINDVEIKYKKLDDLTMRFSRFEDENGKVGWLSEDGEEFYDL</sequence>
<organism evidence="1 2">
    <name type="scientific">Chryseobacterium viscerum</name>
    <dbReference type="NCBI Taxonomy" id="1037377"/>
    <lineage>
        <taxon>Bacteria</taxon>
        <taxon>Pseudomonadati</taxon>
        <taxon>Bacteroidota</taxon>
        <taxon>Flavobacteriia</taxon>
        <taxon>Flavobacteriales</taxon>
        <taxon>Weeksellaceae</taxon>
        <taxon>Chryseobacterium group</taxon>
        <taxon>Chryseobacterium</taxon>
    </lineage>
</organism>
<proteinExistence type="predicted"/>